<gene>
    <name evidence="1" type="ORF">GDO86_005927</name>
</gene>
<evidence type="ECO:0000313" key="1">
    <source>
        <dbReference type="EMBL" id="KAG8439944.1"/>
    </source>
</evidence>
<name>A0A8T2J911_9PIPI</name>
<reference evidence="1" key="1">
    <citation type="thesis" date="2020" institute="ProQuest LLC" country="789 East Eisenhower Parkway, Ann Arbor, MI, USA">
        <title>Comparative Genomics and Chromosome Evolution.</title>
        <authorList>
            <person name="Mudd A.B."/>
        </authorList>
    </citation>
    <scope>NUCLEOTIDE SEQUENCE</scope>
    <source>
        <strain evidence="1">Female2</strain>
        <tissue evidence="1">Blood</tissue>
    </source>
</reference>
<organism evidence="1 2">
    <name type="scientific">Hymenochirus boettgeri</name>
    <name type="common">Congo dwarf clawed frog</name>
    <dbReference type="NCBI Taxonomy" id="247094"/>
    <lineage>
        <taxon>Eukaryota</taxon>
        <taxon>Metazoa</taxon>
        <taxon>Chordata</taxon>
        <taxon>Craniata</taxon>
        <taxon>Vertebrata</taxon>
        <taxon>Euteleostomi</taxon>
        <taxon>Amphibia</taxon>
        <taxon>Batrachia</taxon>
        <taxon>Anura</taxon>
        <taxon>Pipoidea</taxon>
        <taxon>Pipidae</taxon>
        <taxon>Pipinae</taxon>
        <taxon>Hymenochirus</taxon>
    </lineage>
</organism>
<keyword evidence="2" id="KW-1185">Reference proteome</keyword>
<protein>
    <submittedName>
        <fullName evidence="1">Uncharacterized protein</fullName>
    </submittedName>
</protein>
<dbReference type="Proteomes" id="UP000812440">
    <property type="component" value="Chromosome 3"/>
</dbReference>
<dbReference type="EMBL" id="JAACNH010000006">
    <property type="protein sequence ID" value="KAG8439944.1"/>
    <property type="molecule type" value="Genomic_DNA"/>
</dbReference>
<dbReference type="AlphaFoldDB" id="A0A8T2J911"/>
<accession>A0A8T2J911</accession>
<sequence>MSVDTQITQEVVLDKPVLAKMHIINTYRKTYIQKEINFDKSNVYNLCSIIYTAPVRGEFLVGQQTQLECLLNTGVKTHRSYLNKNQKK</sequence>
<proteinExistence type="predicted"/>
<comment type="caution">
    <text evidence="1">The sequence shown here is derived from an EMBL/GenBank/DDBJ whole genome shotgun (WGS) entry which is preliminary data.</text>
</comment>
<evidence type="ECO:0000313" key="2">
    <source>
        <dbReference type="Proteomes" id="UP000812440"/>
    </source>
</evidence>